<dbReference type="Gene3D" id="3.30.530.20">
    <property type="match status" value="1"/>
</dbReference>
<gene>
    <name evidence="1" type="ORF">SNE35_03260</name>
</gene>
<dbReference type="CDD" id="cd07818">
    <property type="entry name" value="SRPBCC_1"/>
    <property type="match status" value="1"/>
</dbReference>
<keyword evidence="2" id="KW-1185">Reference proteome</keyword>
<dbReference type="Pfam" id="PF10604">
    <property type="entry name" value="Polyketide_cyc2"/>
    <property type="match status" value="1"/>
</dbReference>
<sequence>MKVIKTLALLVLAAIALLLIYAATRPNEFVVERSTRIDAPPEKIFPLIADVKAFNTWNPWLRKEPSVQLTYSGASTSGPGASYSWVGKESGEGSMTLAEQTPSSQVVYKLDFMKPFEAHNRALFTLTPDGAGTRVSWKMDGPAPYLTKLMGVLFDMDKMVGDDFAAGLANLKAAAEAK</sequence>
<dbReference type="EMBL" id="JAXCLA010000001">
    <property type="protein sequence ID" value="MDY0743503.1"/>
    <property type="molecule type" value="Genomic_DNA"/>
</dbReference>
<evidence type="ECO:0000313" key="2">
    <source>
        <dbReference type="Proteomes" id="UP001285263"/>
    </source>
</evidence>
<evidence type="ECO:0000313" key="1">
    <source>
        <dbReference type="EMBL" id="MDY0743503.1"/>
    </source>
</evidence>
<accession>A0ABU5DB93</accession>
<dbReference type="InterPro" id="IPR023393">
    <property type="entry name" value="START-like_dom_sf"/>
</dbReference>
<organism evidence="1 2">
    <name type="scientific">Roseateles agri</name>
    <dbReference type="NCBI Taxonomy" id="3098619"/>
    <lineage>
        <taxon>Bacteria</taxon>
        <taxon>Pseudomonadati</taxon>
        <taxon>Pseudomonadota</taxon>
        <taxon>Betaproteobacteria</taxon>
        <taxon>Burkholderiales</taxon>
        <taxon>Sphaerotilaceae</taxon>
        <taxon>Roseateles</taxon>
    </lineage>
</organism>
<dbReference type="RefSeq" id="WP_320421397.1">
    <property type="nucleotide sequence ID" value="NZ_JAXCLA010000001.1"/>
</dbReference>
<dbReference type="InterPro" id="IPR019587">
    <property type="entry name" value="Polyketide_cyclase/dehydratase"/>
</dbReference>
<comment type="caution">
    <text evidence="1">The sequence shown here is derived from an EMBL/GenBank/DDBJ whole genome shotgun (WGS) entry which is preliminary data.</text>
</comment>
<dbReference type="Proteomes" id="UP001285263">
    <property type="component" value="Unassembled WGS sequence"/>
</dbReference>
<proteinExistence type="predicted"/>
<protein>
    <submittedName>
        <fullName evidence="1">SRPBCC family protein</fullName>
    </submittedName>
</protein>
<name>A0ABU5DB93_9BURK</name>
<dbReference type="SUPFAM" id="SSF55961">
    <property type="entry name" value="Bet v1-like"/>
    <property type="match status" value="1"/>
</dbReference>
<reference evidence="1 2" key="1">
    <citation type="submission" date="2023-11" db="EMBL/GenBank/DDBJ databases">
        <title>Paucibacter sp. nov., isolated from fresh soil in Korea.</title>
        <authorList>
            <person name="Le N.T.T."/>
        </authorList>
    </citation>
    <scope>NUCLEOTIDE SEQUENCE [LARGE SCALE GENOMIC DNA]</scope>
    <source>
        <strain evidence="1 2">R3-3</strain>
    </source>
</reference>